<gene>
    <name evidence="2" type="ORF">FH603_1922</name>
</gene>
<feature type="transmembrane region" description="Helical" evidence="1">
    <location>
        <begin position="165"/>
        <end position="187"/>
    </location>
</feature>
<feature type="transmembrane region" description="Helical" evidence="1">
    <location>
        <begin position="135"/>
        <end position="153"/>
    </location>
</feature>
<sequence>MNVNATLTATDTPEEPLFEELSTANQLVKTGLGALMFTGWLLLFVCGMSLNSSAYRDLIFHEGVFNTKYLLLYAATFTPINVAILSALAGVLGGFASNLAASNEFHYRRSKPIDPESEEFNSYVYMTENPLVSMLRGFITYLIFIAGSYLTNFTTSVDPANNGNFIGLSASSYFKFAVSVSLLAYLAGYDPSRMKSLVNSVGFAKKDPATPTRGTVVTHQTTESLQVATTGVPPALNGQPAKTV</sequence>
<reference evidence="2 3" key="1">
    <citation type="submission" date="2019-06" db="EMBL/GenBank/DDBJ databases">
        <title>Spirosoma utsteinense sp. nov. isolated from Antarctic ice-free soils.</title>
        <authorList>
            <person name="Tahon G."/>
        </authorList>
    </citation>
    <scope>NUCLEOTIDE SEQUENCE [LARGE SCALE GENOMIC DNA]</scope>
    <source>
        <strain evidence="2 3">LMG 31447</strain>
    </source>
</reference>
<comment type="caution">
    <text evidence="2">The sequence shown here is derived from an EMBL/GenBank/DDBJ whole genome shotgun (WGS) entry which is preliminary data.</text>
</comment>
<keyword evidence="1" id="KW-1133">Transmembrane helix</keyword>
<keyword evidence="1" id="KW-0472">Membrane</keyword>
<name>A0ABR6W4B2_9BACT</name>
<evidence type="ECO:0000313" key="3">
    <source>
        <dbReference type="Proteomes" id="UP000700732"/>
    </source>
</evidence>
<dbReference type="EMBL" id="VFIA01000009">
    <property type="protein sequence ID" value="MBC3791420.1"/>
    <property type="molecule type" value="Genomic_DNA"/>
</dbReference>
<evidence type="ECO:0000313" key="2">
    <source>
        <dbReference type="EMBL" id="MBC3791420.1"/>
    </source>
</evidence>
<dbReference type="Proteomes" id="UP000700732">
    <property type="component" value="Unassembled WGS sequence"/>
</dbReference>
<organism evidence="2 3">
    <name type="scientific">Spirosoma utsteinense</name>
    <dbReference type="NCBI Taxonomy" id="2585773"/>
    <lineage>
        <taxon>Bacteria</taxon>
        <taxon>Pseudomonadati</taxon>
        <taxon>Bacteroidota</taxon>
        <taxon>Cytophagia</taxon>
        <taxon>Cytophagales</taxon>
        <taxon>Cytophagaceae</taxon>
        <taxon>Spirosoma</taxon>
    </lineage>
</organism>
<protein>
    <submittedName>
        <fullName evidence="2">Uncharacterized protein</fullName>
    </submittedName>
</protein>
<accession>A0ABR6W4B2</accession>
<keyword evidence="1" id="KW-0812">Transmembrane</keyword>
<evidence type="ECO:0000256" key="1">
    <source>
        <dbReference type="SAM" id="Phobius"/>
    </source>
</evidence>
<feature type="transmembrane region" description="Helical" evidence="1">
    <location>
        <begin position="70"/>
        <end position="101"/>
    </location>
</feature>
<proteinExistence type="predicted"/>
<keyword evidence="3" id="KW-1185">Reference proteome</keyword>
<feature type="transmembrane region" description="Helical" evidence="1">
    <location>
        <begin position="32"/>
        <end position="50"/>
    </location>
</feature>
<dbReference type="RefSeq" id="WP_186737221.1">
    <property type="nucleotide sequence ID" value="NZ_VFIA01000009.1"/>
</dbReference>